<feature type="transmembrane region" description="Helical" evidence="1">
    <location>
        <begin position="84"/>
        <end position="103"/>
    </location>
</feature>
<dbReference type="Proteomes" id="UP000307874">
    <property type="component" value="Unassembled WGS sequence"/>
</dbReference>
<keyword evidence="1" id="KW-0472">Membrane</keyword>
<dbReference type="InterPro" id="IPR036938">
    <property type="entry name" value="PAP2/HPO_sf"/>
</dbReference>
<sequence length="252" mass="27142">MTDTRPLPPAPGRSSLRLFWKRKPARKPFSLSATRWPWFLLPAATMALLSLAALDGPVASARDAMSASFQDLAARLTDLTTSPWILVTSGAVTLGALAALAFADRTAVKYRAVHVAHQAFYVFASVALASASVNVVKRLIGRARPSLFDNVGDFHFQFGGWAYDYASFPSGHATTSGAVFAALALLFPRMGPVFASVAIFFAYARVAVGAHYPSDISTGLFYGAWIAVLVAVIFARYRLLFAIPEKGLPARR</sequence>
<dbReference type="Gene3D" id="1.20.144.10">
    <property type="entry name" value="Phosphatidic acid phosphatase type 2/haloperoxidase"/>
    <property type="match status" value="2"/>
</dbReference>
<comment type="caution">
    <text evidence="3">The sequence shown here is derived from an EMBL/GenBank/DDBJ whole genome shotgun (WGS) entry which is preliminary data.</text>
</comment>
<dbReference type="PANTHER" id="PTHR14969:SF13">
    <property type="entry name" value="AT30094P"/>
    <property type="match status" value="1"/>
</dbReference>
<keyword evidence="4" id="KW-1185">Reference proteome</keyword>
<accession>A0A5C4JVV8</accession>
<keyword evidence="1" id="KW-0812">Transmembrane</keyword>
<protein>
    <submittedName>
        <fullName evidence="3">Phosphatase PAP2 family protein</fullName>
    </submittedName>
</protein>
<proteinExistence type="predicted"/>
<evidence type="ECO:0000313" key="3">
    <source>
        <dbReference type="EMBL" id="TNB49281.1"/>
    </source>
</evidence>
<evidence type="ECO:0000256" key="1">
    <source>
        <dbReference type="SAM" id="Phobius"/>
    </source>
</evidence>
<dbReference type="AlphaFoldDB" id="A0A5C4JVV8"/>
<dbReference type="SUPFAM" id="SSF48317">
    <property type="entry name" value="Acid phosphatase/Vanadium-dependent haloperoxidase"/>
    <property type="match status" value="1"/>
</dbReference>
<gene>
    <name evidence="3" type="ORF">FF124_04660</name>
</gene>
<keyword evidence="1" id="KW-1133">Transmembrane helix</keyword>
<reference evidence="3 4" key="1">
    <citation type="submission" date="2019-06" db="EMBL/GenBank/DDBJ databases">
        <title>Martelella lutilitoris sp. nov., isolated from a tidal mudflat.</title>
        <authorList>
            <person name="Kim Y.-J."/>
        </authorList>
    </citation>
    <scope>NUCLEOTIDE SEQUENCE [LARGE SCALE GENOMIC DNA]</scope>
    <source>
        <strain evidence="3 4">GH2-6</strain>
    </source>
</reference>
<name>A0A5C4JVV8_9HYPH</name>
<dbReference type="EMBL" id="VCLB01000002">
    <property type="protein sequence ID" value="TNB49281.1"/>
    <property type="molecule type" value="Genomic_DNA"/>
</dbReference>
<feature type="domain" description="Phosphatidic acid phosphatase type 2/haloperoxidase" evidence="2">
    <location>
        <begin position="118"/>
        <end position="231"/>
    </location>
</feature>
<dbReference type="PANTHER" id="PTHR14969">
    <property type="entry name" value="SPHINGOSINE-1-PHOSPHATE PHOSPHOHYDROLASE"/>
    <property type="match status" value="1"/>
</dbReference>
<dbReference type="Pfam" id="PF01569">
    <property type="entry name" value="PAP2"/>
    <property type="match status" value="1"/>
</dbReference>
<dbReference type="OrthoDB" id="9801622at2"/>
<dbReference type="InterPro" id="IPR000326">
    <property type="entry name" value="PAP2/HPO"/>
</dbReference>
<organism evidence="3 4">
    <name type="scientific">Martelella lutilitoris</name>
    <dbReference type="NCBI Taxonomy" id="2583532"/>
    <lineage>
        <taxon>Bacteria</taxon>
        <taxon>Pseudomonadati</taxon>
        <taxon>Pseudomonadota</taxon>
        <taxon>Alphaproteobacteria</taxon>
        <taxon>Hyphomicrobiales</taxon>
        <taxon>Aurantimonadaceae</taxon>
        <taxon>Martelella</taxon>
    </lineage>
</organism>
<dbReference type="SMART" id="SM00014">
    <property type="entry name" value="acidPPc"/>
    <property type="match status" value="1"/>
</dbReference>
<feature type="transmembrane region" description="Helical" evidence="1">
    <location>
        <begin position="115"/>
        <end position="136"/>
    </location>
</feature>
<evidence type="ECO:0000259" key="2">
    <source>
        <dbReference type="SMART" id="SM00014"/>
    </source>
</evidence>
<feature type="transmembrane region" description="Helical" evidence="1">
    <location>
        <begin position="219"/>
        <end position="237"/>
    </location>
</feature>
<feature type="transmembrane region" description="Helical" evidence="1">
    <location>
        <begin position="193"/>
        <end position="213"/>
    </location>
</feature>
<evidence type="ECO:0000313" key="4">
    <source>
        <dbReference type="Proteomes" id="UP000307874"/>
    </source>
</evidence>